<keyword evidence="9" id="KW-0170">Cobalt</keyword>
<feature type="domain" description="3-dehydroquinate synthase C-terminal" evidence="11">
    <location>
        <begin position="175"/>
        <end position="311"/>
    </location>
</feature>
<evidence type="ECO:0000256" key="5">
    <source>
        <dbReference type="ARBA" id="ARBA00022605"/>
    </source>
</evidence>
<dbReference type="SUPFAM" id="SSF56796">
    <property type="entry name" value="Dehydroquinate synthase-like"/>
    <property type="match status" value="1"/>
</dbReference>
<comment type="cofactor">
    <cofactor evidence="2 9">
        <name>NAD(+)</name>
        <dbReference type="ChEBI" id="CHEBI:57540"/>
    </cofactor>
</comment>
<feature type="binding site" evidence="9">
    <location>
        <position position="254"/>
    </location>
    <ligand>
        <name>Zn(2+)</name>
        <dbReference type="ChEBI" id="CHEBI:29105"/>
    </ligand>
</feature>
<comment type="caution">
    <text evidence="9">Lacks conserved residue(s) required for the propagation of feature annotation.</text>
</comment>
<evidence type="ECO:0000256" key="4">
    <source>
        <dbReference type="ARBA" id="ARBA00013031"/>
    </source>
</evidence>
<evidence type="ECO:0000259" key="11">
    <source>
        <dbReference type="Pfam" id="PF24621"/>
    </source>
</evidence>
<evidence type="ECO:0000256" key="6">
    <source>
        <dbReference type="ARBA" id="ARBA00023027"/>
    </source>
</evidence>
<dbReference type="CDD" id="cd08195">
    <property type="entry name" value="DHQS"/>
    <property type="match status" value="1"/>
</dbReference>
<feature type="binding site" evidence="9">
    <location>
        <begin position="99"/>
        <end position="103"/>
    </location>
    <ligand>
        <name>NAD(+)</name>
        <dbReference type="ChEBI" id="CHEBI:57540"/>
    </ligand>
</feature>
<feature type="binding site" evidence="9">
    <location>
        <position position="238"/>
    </location>
    <ligand>
        <name>Zn(2+)</name>
        <dbReference type="ChEBI" id="CHEBI:29105"/>
    </ligand>
</feature>
<feature type="domain" description="3-dehydroquinate synthase N-terminal" evidence="10">
    <location>
        <begin position="61"/>
        <end position="173"/>
    </location>
</feature>
<evidence type="ECO:0000313" key="12">
    <source>
        <dbReference type="EMBL" id="GGR47446.1"/>
    </source>
</evidence>
<keyword evidence="13" id="KW-1185">Reference proteome</keyword>
<dbReference type="PANTHER" id="PTHR43622">
    <property type="entry name" value="3-DEHYDROQUINATE SYNTHASE"/>
    <property type="match status" value="1"/>
</dbReference>
<dbReference type="Pfam" id="PF24621">
    <property type="entry name" value="DHQS_C"/>
    <property type="match status" value="1"/>
</dbReference>
<dbReference type="EC" id="4.2.3.4" evidence="4 9"/>
<keyword evidence="9" id="KW-0963">Cytoplasm</keyword>
<evidence type="ECO:0000256" key="1">
    <source>
        <dbReference type="ARBA" id="ARBA00001393"/>
    </source>
</evidence>
<gene>
    <name evidence="9 12" type="primary">aroB</name>
    <name evidence="12" type="ORF">GCM10008959_05760</name>
</gene>
<sequence length="369" mass="38853">MRRIEVGTAGQGAQPYTVTVGADLLAGLSVPERHVALIHPADLPREFVAQVQAALNPAVTVEVPARDDCKTLDVLSGVLSRLAAANIPRDGAVVGLGGGAATDLAGFVAASYLRGVAFYTLPTTLLGMVDAAVGGKTGVNLPEGKNLVGAFWPPRAVWCDTATLATLPQAVFREGAAEAFKHGLISDPSLLARVLNPEFRPGGALLEDTVADAIAVKAGVVTRDLTERGERAYLNFGHTLAHALEAVTHHGVSHGDAVGYGLHYAARLSLALGGEDLTAHTRAFLRWQRPSPLPALTYEDVAPFMARDKKADADGVRFVLLRALADPYLTRMPESVLRNEFTGWQADLADLGLTPVTTHAAPLHNPALT</sequence>
<dbReference type="Pfam" id="PF01761">
    <property type="entry name" value="DHQ_synthase"/>
    <property type="match status" value="1"/>
</dbReference>
<comment type="cofactor">
    <cofactor evidence="9">
        <name>Co(2+)</name>
        <dbReference type="ChEBI" id="CHEBI:48828"/>
    </cofactor>
    <cofactor evidence="9">
        <name>Zn(2+)</name>
        <dbReference type="ChEBI" id="CHEBI:29105"/>
    </cofactor>
    <text evidence="9">Binds 1 divalent metal cation per subunit. Can use either Co(2+) or Zn(2+).</text>
</comment>
<dbReference type="PANTHER" id="PTHR43622:SF7">
    <property type="entry name" value="3-DEHYDROQUINATE SYNTHASE, CHLOROPLASTIC"/>
    <property type="match status" value="1"/>
</dbReference>
<dbReference type="InterPro" id="IPR050071">
    <property type="entry name" value="Dehydroquinate_synthase"/>
</dbReference>
<reference evidence="13" key="1">
    <citation type="journal article" date="2019" name="Int. J. Syst. Evol. Microbiol.">
        <title>The Global Catalogue of Microorganisms (GCM) 10K type strain sequencing project: providing services to taxonomists for standard genome sequencing and annotation.</title>
        <authorList>
            <consortium name="The Broad Institute Genomics Platform"/>
            <consortium name="The Broad Institute Genome Sequencing Center for Infectious Disease"/>
            <person name="Wu L."/>
            <person name="Ma J."/>
        </authorList>
    </citation>
    <scope>NUCLEOTIDE SEQUENCE [LARGE SCALE GENOMIC DNA]</scope>
    <source>
        <strain evidence="13">JCM 31404</strain>
    </source>
</reference>
<comment type="function">
    <text evidence="9">Catalyzes the conversion of 3-deoxy-D-arabino-heptulosonate 7-phosphate (DAHP) to dehydroquinate (DHQ).</text>
</comment>
<proteinExistence type="inferred from homology"/>
<evidence type="ECO:0000256" key="2">
    <source>
        <dbReference type="ARBA" id="ARBA00001911"/>
    </source>
</evidence>
<keyword evidence="9" id="KW-0547">Nucleotide-binding</keyword>
<evidence type="ECO:0000256" key="7">
    <source>
        <dbReference type="ARBA" id="ARBA00023141"/>
    </source>
</evidence>
<comment type="catalytic activity">
    <reaction evidence="1 9">
        <text>7-phospho-2-dehydro-3-deoxy-D-arabino-heptonate = 3-dehydroquinate + phosphate</text>
        <dbReference type="Rhea" id="RHEA:21968"/>
        <dbReference type="ChEBI" id="CHEBI:32364"/>
        <dbReference type="ChEBI" id="CHEBI:43474"/>
        <dbReference type="ChEBI" id="CHEBI:58394"/>
        <dbReference type="EC" id="4.2.3.4"/>
    </reaction>
</comment>
<comment type="similarity">
    <text evidence="9">Belongs to the sugar phosphate cyclases superfamily. Dehydroquinate synthase family.</text>
</comment>
<keyword evidence="7 9" id="KW-0057">Aromatic amino acid biosynthesis</keyword>
<feature type="binding site" evidence="9">
    <location>
        <begin position="123"/>
        <end position="124"/>
    </location>
    <ligand>
        <name>NAD(+)</name>
        <dbReference type="ChEBI" id="CHEBI:57540"/>
    </ligand>
</feature>
<dbReference type="EMBL" id="BMQM01000002">
    <property type="protein sequence ID" value="GGR47446.1"/>
    <property type="molecule type" value="Genomic_DNA"/>
</dbReference>
<comment type="subcellular location">
    <subcellularLocation>
        <location evidence="9">Cytoplasm</location>
    </subcellularLocation>
</comment>
<organism evidence="12 13">
    <name type="scientific">Deinococcus seoulensis</name>
    <dbReference type="NCBI Taxonomy" id="1837379"/>
    <lineage>
        <taxon>Bacteria</taxon>
        <taxon>Thermotogati</taxon>
        <taxon>Deinococcota</taxon>
        <taxon>Deinococci</taxon>
        <taxon>Deinococcales</taxon>
        <taxon>Deinococcaceae</taxon>
        <taxon>Deinococcus</taxon>
    </lineage>
</organism>
<dbReference type="HAMAP" id="MF_00110">
    <property type="entry name" value="DHQ_synthase"/>
    <property type="match status" value="1"/>
</dbReference>
<accession>A0ABQ2RQG5</accession>
<keyword evidence="6 9" id="KW-0520">NAD</keyword>
<keyword evidence="9" id="KW-0862">Zinc</keyword>
<evidence type="ECO:0000256" key="3">
    <source>
        <dbReference type="ARBA" id="ARBA00004661"/>
    </source>
</evidence>
<feature type="binding site" evidence="9">
    <location>
        <position position="145"/>
    </location>
    <ligand>
        <name>NAD(+)</name>
        <dbReference type="ChEBI" id="CHEBI:57540"/>
    </ligand>
</feature>
<feature type="binding site" evidence="9">
    <location>
        <begin position="163"/>
        <end position="166"/>
    </location>
    <ligand>
        <name>NAD(+)</name>
        <dbReference type="ChEBI" id="CHEBI:57540"/>
    </ligand>
</feature>
<evidence type="ECO:0000256" key="8">
    <source>
        <dbReference type="ARBA" id="ARBA00023239"/>
    </source>
</evidence>
<keyword evidence="9" id="KW-0479">Metal-binding</keyword>
<evidence type="ECO:0000256" key="9">
    <source>
        <dbReference type="HAMAP-Rule" id="MF_00110"/>
    </source>
</evidence>
<dbReference type="Gene3D" id="3.40.50.1970">
    <property type="match status" value="1"/>
</dbReference>
<name>A0ABQ2RQG5_9DEIO</name>
<dbReference type="Proteomes" id="UP000634308">
    <property type="component" value="Unassembled WGS sequence"/>
</dbReference>
<protein>
    <recommendedName>
        <fullName evidence="4 9">3-dehydroquinate synthase</fullName>
        <shortName evidence="9">DHQS</shortName>
        <ecNumber evidence="4 9">4.2.3.4</ecNumber>
    </recommendedName>
</protein>
<evidence type="ECO:0000259" key="10">
    <source>
        <dbReference type="Pfam" id="PF01761"/>
    </source>
</evidence>
<keyword evidence="5 9" id="KW-0028">Amino-acid biosynthesis</keyword>
<comment type="pathway">
    <text evidence="3 9">Metabolic intermediate biosynthesis; chorismate biosynthesis; chorismate from D-erythrose 4-phosphate and phosphoenolpyruvate: step 2/7.</text>
</comment>
<feature type="binding site" evidence="9">
    <location>
        <position position="178"/>
    </location>
    <ligand>
        <name>Zn(2+)</name>
        <dbReference type="ChEBI" id="CHEBI:29105"/>
    </ligand>
</feature>
<dbReference type="InterPro" id="IPR030960">
    <property type="entry name" value="DHQS/DOIS_N"/>
</dbReference>
<evidence type="ECO:0000313" key="13">
    <source>
        <dbReference type="Proteomes" id="UP000634308"/>
    </source>
</evidence>
<dbReference type="NCBIfam" id="TIGR01357">
    <property type="entry name" value="aroB"/>
    <property type="match status" value="1"/>
</dbReference>
<feature type="binding site" evidence="9">
    <location>
        <position position="136"/>
    </location>
    <ligand>
        <name>NAD(+)</name>
        <dbReference type="ChEBI" id="CHEBI:57540"/>
    </ligand>
</feature>
<dbReference type="InterPro" id="IPR056179">
    <property type="entry name" value="DHQS_C"/>
</dbReference>
<dbReference type="RefSeq" id="WP_189063466.1">
    <property type="nucleotide sequence ID" value="NZ_BMQM01000002.1"/>
</dbReference>
<dbReference type="Gene3D" id="1.20.1090.10">
    <property type="entry name" value="Dehydroquinate synthase-like - alpha domain"/>
    <property type="match status" value="1"/>
</dbReference>
<dbReference type="InterPro" id="IPR016037">
    <property type="entry name" value="DHQ_synth_AroB"/>
</dbReference>
<comment type="caution">
    <text evidence="12">The sequence shown here is derived from an EMBL/GenBank/DDBJ whole genome shotgun (WGS) entry which is preliminary data.</text>
</comment>
<keyword evidence="8 9" id="KW-0456">Lyase</keyword>